<feature type="compositionally biased region" description="Basic and acidic residues" evidence="1">
    <location>
        <begin position="251"/>
        <end position="262"/>
    </location>
</feature>
<sequence length="310" mass="35585">MLQKMFVKHVLKHQNDDLPMSSQAQELGSQAFPTAEEGESLPRPRSGTWNNKSDAKKDKSDKGKAKKDKGKDGKKKEKQQAHTGSRSGSASRSNSAERRKSDEGPSPQKEDSRSRSNSDVSKKKGSIFLTSMKAAMLYTGLMHPKSKDGSAHPVAATDSSDTRYYHTVTAASNRSPMTKVMDIFRTKPAFQSEEEIIKREERREERKKEERREEERRKREEKEKREEKRREEERKRKEKNMAIMHNKHKGPRDGSAHPVRDSDNMYYHTVTAASSNKSPMTKVMDIFRNRTHASVPPEDRRKKANHHLGK</sequence>
<feature type="compositionally biased region" description="Basic and acidic residues" evidence="1">
    <location>
        <begin position="95"/>
        <end position="122"/>
    </location>
</feature>
<feature type="compositionally biased region" description="Low complexity" evidence="1">
    <location>
        <begin position="84"/>
        <end position="94"/>
    </location>
</feature>
<reference evidence="2" key="1">
    <citation type="submission" date="2020-08" db="EMBL/GenBank/DDBJ databases">
        <title>Genome sequencing and assembly of the red palm weevil Rhynchophorus ferrugineus.</title>
        <authorList>
            <person name="Dias G.B."/>
            <person name="Bergman C.M."/>
            <person name="Manee M."/>
        </authorList>
    </citation>
    <scope>NUCLEOTIDE SEQUENCE</scope>
    <source>
        <strain evidence="2">AA-2017</strain>
        <tissue evidence="2">Whole larva</tissue>
    </source>
</reference>
<dbReference type="Proteomes" id="UP000625711">
    <property type="component" value="Unassembled WGS sequence"/>
</dbReference>
<gene>
    <name evidence="2" type="ORF">GWI33_016919</name>
</gene>
<evidence type="ECO:0000313" key="3">
    <source>
        <dbReference type="Proteomes" id="UP000625711"/>
    </source>
</evidence>
<organism evidence="2 3">
    <name type="scientific">Rhynchophorus ferrugineus</name>
    <name type="common">Red palm weevil</name>
    <name type="synonym">Curculio ferrugineus</name>
    <dbReference type="NCBI Taxonomy" id="354439"/>
    <lineage>
        <taxon>Eukaryota</taxon>
        <taxon>Metazoa</taxon>
        <taxon>Ecdysozoa</taxon>
        <taxon>Arthropoda</taxon>
        <taxon>Hexapoda</taxon>
        <taxon>Insecta</taxon>
        <taxon>Pterygota</taxon>
        <taxon>Neoptera</taxon>
        <taxon>Endopterygota</taxon>
        <taxon>Coleoptera</taxon>
        <taxon>Polyphaga</taxon>
        <taxon>Cucujiformia</taxon>
        <taxon>Curculionidae</taxon>
        <taxon>Dryophthorinae</taxon>
        <taxon>Rhynchophorus</taxon>
    </lineage>
</organism>
<evidence type="ECO:0000313" key="2">
    <source>
        <dbReference type="EMBL" id="KAF7270086.1"/>
    </source>
</evidence>
<feature type="region of interest" description="Disordered" evidence="1">
    <location>
        <begin position="288"/>
        <end position="310"/>
    </location>
</feature>
<protein>
    <submittedName>
        <fullName evidence="2">Uncharacterized protein</fullName>
    </submittedName>
</protein>
<evidence type="ECO:0000256" key="1">
    <source>
        <dbReference type="SAM" id="MobiDB-lite"/>
    </source>
</evidence>
<dbReference type="EMBL" id="JAACXV010014139">
    <property type="protein sequence ID" value="KAF7270086.1"/>
    <property type="molecule type" value="Genomic_DNA"/>
</dbReference>
<feature type="compositionally biased region" description="Basic and acidic residues" evidence="1">
    <location>
        <begin position="53"/>
        <end position="80"/>
    </location>
</feature>
<feature type="compositionally biased region" description="Basic and acidic residues" evidence="1">
    <location>
        <begin position="195"/>
        <end position="235"/>
    </location>
</feature>
<dbReference type="AlphaFoldDB" id="A0A834M2W2"/>
<feature type="region of interest" description="Disordered" evidence="1">
    <location>
        <begin position="184"/>
        <end position="262"/>
    </location>
</feature>
<accession>A0A834M2W2</accession>
<feature type="compositionally biased region" description="Polar residues" evidence="1">
    <location>
        <begin position="20"/>
        <end position="32"/>
    </location>
</feature>
<comment type="caution">
    <text evidence="2">The sequence shown here is derived from an EMBL/GenBank/DDBJ whole genome shotgun (WGS) entry which is preliminary data.</text>
</comment>
<feature type="region of interest" description="Disordered" evidence="1">
    <location>
        <begin position="143"/>
        <end position="167"/>
    </location>
</feature>
<feature type="region of interest" description="Disordered" evidence="1">
    <location>
        <begin position="14"/>
        <end position="126"/>
    </location>
</feature>
<proteinExistence type="predicted"/>
<dbReference type="OrthoDB" id="449052at2759"/>
<name>A0A834M2W2_RHYFE</name>
<keyword evidence="3" id="KW-1185">Reference proteome</keyword>